<proteinExistence type="predicted"/>
<dbReference type="InterPro" id="IPR023393">
    <property type="entry name" value="START-like_dom_sf"/>
</dbReference>
<dbReference type="Pfam" id="PF10604">
    <property type="entry name" value="Polyketide_cyc2"/>
    <property type="match status" value="1"/>
</dbReference>
<dbReference type="Gene3D" id="3.30.530.20">
    <property type="match status" value="1"/>
</dbReference>
<sequence>MYRWSLHLPGRAEKKAARHGRGQRDRQGGAVCPFGGRELLRDVPRGGGLGAPRIVEEGEPSGRHCARRVGLCIVERIQEAERGKFIEYTIDKGPWPTSYNRARVSFEALDGGTLVTWRSNFTPFFGCWWLSSVVGLAFRTMLGTLAAAAVSSAR</sequence>
<reference evidence="1 2" key="1">
    <citation type="submission" date="2024-02" db="EMBL/GenBank/DDBJ databases">
        <authorList>
            <person name="Chen Y."/>
            <person name="Shah S."/>
            <person name="Dougan E. K."/>
            <person name="Thang M."/>
            <person name="Chan C."/>
        </authorList>
    </citation>
    <scope>NUCLEOTIDE SEQUENCE [LARGE SCALE GENOMIC DNA]</scope>
</reference>
<dbReference type="EMBL" id="CAXAMN010003669">
    <property type="protein sequence ID" value="CAK9005659.1"/>
    <property type="molecule type" value="Genomic_DNA"/>
</dbReference>
<dbReference type="SUPFAM" id="SSF55961">
    <property type="entry name" value="Bet v1-like"/>
    <property type="match status" value="1"/>
</dbReference>
<dbReference type="InterPro" id="IPR019587">
    <property type="entry name" value="Polyketide_cyclase/dehydratase"/>
</dbReference>
<comment type="caution">
    <text evidence="1">The sequence shown here is derived from an EMBL/GenBank/DDBJ whole genome shotgun (WGS) entry which is preliminary data.</text>
</comment>
<gene>
    <name evidence="1" type="ORF">CCMP2556_LOCUS8151</name>
</gene>
<keyword evidence="2" id="KW-1185">Reference proteome</keyword>
<evidence type="ECO:0000313" key="1">
    <source>
        <dbReference type="EMBL" id="CAK9005659.1"/>
    </source>
</evidence>
<evidence type="ECO:0008006" key="3">
    <source>
        <dbReference type="Google" id="ProtNLM"/>
    </source>
</evidence>
<dbReference type="Proteomes" id="UP001642484">
    <property type="component" value="Unassembled WGS sequence"/>
</dbReference>
<evidence type="ECO:0000313" key="2">
    <source>
        <dbReference type="Proteomes" id="UP001642484"/>
    </source>
</evidence>
<name>A0ABP0IU97_9DINO</name>
<protein>
    <recommendedName>
        <fullName evidence="3">SRPBCC family protein</fullName>
    </recommendedName>
</protein>
<organism evidence="1 2">
    <name type="scientific">Durusdinium trenchii</name>
    <dbReference type="NCBI Taxonomy" id="1381693"/>
    <lineage>
        <taxon>Eukaryota</taxon>
        <taxon>Sar</taxon>
        <taxon>Alveolata</taxon>
        <taxon>Dinophyceae</taxon>
        <taxon>Suessiales</taxon>
        <taxon>Symbiodiniaceae</taxon>
        <taxon>Durusdinium</taxon>
    </lineage>
</organism>
<accession>A0ABP0IU97</accession>